<dbReference type="Gene3D" id="3.80.10.10">
    <property type="entry name" value="Ribonuclease Inhibitor"/>
    <property type="match status" value="2"/>
</dbReference>
<dbReference type="GO" id="GO:0006952">
    <property type="term" value="P:defense response"/>
    <property type="evidence" value="ECO:0007669"/>
    <property type="project" value="InterPro"/>
</dbReference>
<dbReference type="FunFam" id="3.40.50.10140:FF:000007">
    <property type="entry name" value="Disease resistance protein (TIR-NBS-LRR class)"/>
    <property type="match status" value="1"/>
</dbReference>
<feature type="domain" description="TIR" evidence="6">
    <location>
        <begin position="27"/>
        <end position="190"/>
    </location>
</feature>
<dbReference type="Pfam" id="PF23282">
    <property type="entry name" value="WHD_ROQ1"/>
    <property type="match status" value="1"/>
</dbReference>
<evidence type="ECO:0000256" key="1">
    <source>
        <dbReference type="ARBA" id="ARBA00022614"/>
    </source>
</evidence>
<dbReference type="InterPro" id="IPR032675">
    <property type="entry name" value="LRR_dom_sf"/>
</dbReference>
<dbReference type="InterPro" id="IPR027417">
    <property type="entry name" value="P-loop_NTPase"/>
</dbReference>
<accession>A0AAE1MWZ6</accession>
<feature type="compositionally biased region" description="Polar residues" evidence="4">
    <location>
        <begin position="1"/>
        <end position="11"/>
    </location>
</feature>
<dbReference type="SUPFAM" id="SSF52058">
    <property type="entry name" value="L domain-like"/>
    <property type="match status" value="1"/>
</dbReference>
<organism evidence="7 8">
    <name type="scientific">Acacia crassicarpa</name>
    <name type="common">northern wattle</name>
    <dbReference type="NCBI Taxonomy" id="499986"/>
    <lineage>
        <taxon>Eukaryota</taxon>
        <taxon>Viridiplantae</taxon>
        <taxon>Streptophyta</taxon>
        <taxon>Embryophyta</taxon>
        <taxon>Tracheophyta</taxon>
        <taxon>Spermatophyta</taxon>
        <taxon>Magnoliopsida</taxon>
        <taxon>eudicotyledons</taxon>
        <taxon>Gunneridae</taxon>
        <taxon>Pentapetalae</taxon>
        <taxon>rosids</taxon>
        <taxon>fabids</taxon>
        <taxon>Fabales</taxon>
        <taxon>Fabaceae</taxon>
        <taxon>Caesalpinioideae</taxon>
        <taxon>mimosoid clade</taxon>
        <taxon>Acacieae</taxon>
        <taxon>Acacia</taxon>
    </lineage>
</organism>
<dbReference type="Pfam" id="PF01582">
    <property type="entry name" value="TIR"/>
    <property type="match status" value="1"/>
</dbReference>
<protein>
    <recommendedName>
        <fullName evidence="6">TIR domain-containing protein</fullName>
    </recommendedName>
</protein>
<dbReference type="InterPro" id="IPR002182">
    <property type="entry name" value="NB-ARC"/>
</dbReference>
<dbReference type="Pfam" id="PF00560">
    <property type="entry name" value="LRR_1"/>
    <property type="match status" value="1"/>
</dbReference>
<dbReference type="Gene3D" id="1.10.8.430">
    <property type="entry name" value="Helical domain of apoptotic protease-activating factors"/>
    <property type="match status" value="1"/>
</dbReference>
<name>A0AAE1MWZ6_9FABA</name>
<keyword evidence="1" id="KW-0433">Leucine-rich repeat</keyword>
<keyword evidence="2" id="KW-0677">Repeat</keyword>
<keyword evidence="5" id="KW-1133">Transmembrane helix</keyword>
<dbReference type="Gene3D" id="3.40.50.10140">
    <property type="entry name" value="Toll/interleukin-1 receptor homology (TIR) domain"/>
    <property type="match status" value="1"/>
</dbReference>
<evidence type="ECO:0000259" key="6">
    <source>
        <dbReference type="PROSITE" id="PS50104"/>
    </source>
</evidence>
<feature type="transmembrane region" description="Helical" evidence="5">
    <location>
        <begin position="1105"/>
        <end position="1123"/>
    </location>
</feature>
<evidence type="ECO:0000313" key="7">
    <source>
        <dbReference type="EMBL" id="KAK4278812.1"/>
    </source>
</evidence>
<comment type="caution">
    <text evidence="7">The sequence shown here is derived from an EMBL/GenBank/DDBJ whole genome shotgun (WGS) entry which is preliminary data.</text>
</comment>
<dbReference type="InterPro" id="IPR001611">
    <property type="entry name" value="Leu-rich_rpt"/>
</dbReference>
<dbReference type="PANTHER" id="PTHR11017:SF559">
    <property type="entry name" value="DISEASE RESISTANCE PROTEIN CHL1"/>
    <property type="match status" value="1"/>
</dbReference>
<dbReference type="InterPro" id="IPR058192">
    <property type="entry name" value="WHD_ROQ1-like"/>
</dbReference>
<evidence type="ECO:0000313" key="8">
    <source>
        <dbReference type="Proteomes" id="UP001293593"/>
    </source>
</evidence>
<reference evidence="7" key="1">
    <citation type="submission" date="2023-10" db="EMBL/GenBank/DDBJ databases">
        <title>Chromosome-level genome of the transformable northern wattle, Acacia crassicarpa.</title>
        <authorList>
            <person name="Massaro I."/>
            <person name="Sinha N.R."/>
            <person name="Poethig S."/>
            <person name="Leichty A.R."/>
        </authorList>
    </citation>
    <scope>NUCLEOTIDE SEQUENCE</scope>
    <source>
        <strain evidence="7">Acra3RX</strain>
        <tissue evidence="7">Leaf</tissue>
    </source>
</reference>
<dbReference type="GO" id="GO:0007165">
    <property type="term" value="P:signal transduction"/>
    <property type="evidence" value="ECO:0007669"/>
    <property type="project" value="InterPro"/>
</dbReference>
<dbReference type="InterPro" id="IPR044974">
    <property type="entry name" value="Disease_R_plants"/>
</dbReference>
<keyword evidence="3" id="KW-0520">NAD</keyword>
<dbReference type="InterPro" id="IPR042197">
    <property type="entry name" value="Apaf_helical"/>
</dbReference>
<evidence type="ECO:0000256" key="3">
    <source>
        <dbReference type="ARBA" id="ARBA00023027"/>
    </source>
</evidence>
<proteinExistence type="predicted"/>
<dbReference type="PRINTS" id="PR00364">
    <property type="entry name" value="DISEASERSIST"/>
</dbReference>
<dbReference type="PANTHER" id="PTHR11017">
    <property type="entry name" value="LEUCINE-RICH REPEAT-CONTAINING PROTEIN"/>
    <property type="match status" value="1"/>
</dbReference>
<dbReference type="SUPFAM" id="SSF52540">
    <property type="entry name" value="P-loop containing nucleoside triphosphate hydrolases"/>
    <property type="match status" value="1"/>
</dbReference>
<feature type="region of interest" description="Disordered" evidence="4">
    <location>
        <begin position="1067"/>
        <end position="1093"/>
    </location>
</feature>
<dbReference type="Pfam" id="PF00931">
    <property type="entry name" value="NB-ARC"/>
    <property type="match status" value="1"/>
</dbReference>
<keyword evidence="8" id="KW-1185">Reference proteome</keyword>
<dbReference type="SMART" id="SM00255">
    <property type="entry name" value="TIR"/>
    <property type="match status" value="1"/>
</dbReference>
<evidence type="ECO:0000256" key="2">
    <source>
        <dbReference type="ARBA" id="ARBA00022737"/>
    </source>
</evidence>
<keyword evidence="5" id="KW-0472">Membrane</keyword>
<sequence length="1124" mass="129301">MDQRYQPTRITHTPEEESPLSPFTSKWEYDVFLSFAGQDTRLNFTDHLHDAFIRRGVKCFRDAEGIERGQVIKQQLLQAIKDSLCAVVVLSENYANSSWCLNELQEILESRKKFGLHVFPVFYDVDPSDVRHQRESFGKALAEHEKRFEKAKDNKVQIWREALSEVSHLSGWDTRSRPETEVIRDIVEAVWKTVFSNFPSYDDDLVGIEARIVQINSLLEIKEYGTRFVGIWGMGGVGKTTLAKVVFERMSGQFEMSCFIANVRETSERQGLVSLQKYILSHLSRPQEIYEENFGQICLKRLFCNRKVLLVLDDVSHASHLENLAYPEWFGPESRVIITARDLQLLKSQGLYSIYEVKTMGEDESLELFSKKAFKKDHPEDEYLELSKTVVKYAGGVPWALYVLGSSLYGRSLIEWEESLEMMKSIPEKDIFKILKTSYLGLNDEQKTMFLDIACFFNGWKRDEVAQILKNCNFHPTIGINILIERALLIEKTTSDGETILEVHDLLQELARSIIFQESPSHIYGRSRLWNLEDIDEVLKNDQGSEAIQAIVLPYNLDREVEVHREAFSKMCNLRLLIISSELKVPKGLKCFPSGLKVIQWRQYPLKTLPIGTRLEKLVDIQMPFSKIKHWNGMQHLKNLKFIDLSNSHDLVETPDFSKIPNLEKLNLEGCSSLVAVHHSLGQLEKLVELNLSCCTSLQILPKTLEMNSLTKLDISWCNQLSVLPQFGKCVKKLAVLDARETAVTKLPESLGFLSGLRDFNLSGPRDLFLQMSCFNPTSLTMLDLSYCGINDGSIPENFGHLSSLIILRLEGNDFTYLPSGCFSNMFELLHLYLNNCERLKSLPRLPPRLIHLEASGCKSMEHLSSAGMWNIVSPLDHEYRLRTNYEKRVLQPIQSGYVPEADFLAIMPKSEPPSWFPNRTSFLKRSSFLNGPLEYELVVDMPPYFRTSKWCGLAVCLQVQGMPSSCAKYVISWGCKAPEDSHFSEEWANEISIGNAWDPHLYVMLLDFNEKTCWQHLRGNNNRLHIKLSFTYEDSRALNLVCRWRALCKEEMQEWSNDTIDINKITEEPPPFQQGSSTVSSSDGSRRRQNQETRNPLLAWREQLFLTVMISCLFWFLSFVLMK</sequence>
<evidence type="ECO:0000256" key="5">
    <source>
        <dbReference type="SAM" id="Phobius"/>
    </source>
</evidence>
<keyword evidence="5" id="KW-0812">Transmembrane</keyword>
<gene>
    <name evidence="7" type="ORF">QN277_016608</name>
</gene>
<feature type="region of interest" description="Disordered" evidence="4">
    <location>
        <begin position="1"/>
        <end position="21"/>
    </location>
</feature>
<dbReference type="AlphaFoldDB" id="A0AAE1MWZ6"/>
<dbReference type="GO" id="GO:0043531">
    <property type="term" value="F:ADP binding"/>
    <property type="evidence" value="ECO:0007669"/>
    <property type="project" value="InterPro"/>
</dbReference>
<dbReference type="EMBL" id="JAWXYG010000003">
    <property type="protein sequence ID" value="KAK4278812.1"/>
    <property type="molecule type" value="Genomic_DNA"/>
</dbReference>
<dbReference type="InterPro" id="IPR035897">
    <property type="entry name" value="Toll_tir_struct_dom_sf"/>
</dbReference>
<dbReference type="Gene3D" id="3.40.50.300">
    <property type="entry name" value="P-loop containing nucleotide triphosphate hydrolases"/>
    <property type="match status" value="1"/>
</dbReference>
<dbReference type="PROSITE" id="PS50104">
    <property type="entry name" value="TIR"/>
    <property type="match status" value="1"/>
</dbReference>
<dbReference type="InterPro" id="IPR000157">
    <property type="entry name" value="TIR_dom"/>
</dbReference>
<dbReference type="Proteomes" id="UP001293593">
    <property type="component" value="Unassembled WGS sequence"/>
</dbReference>
<evidence type="ECO:0000256" key="4">
    <source>
        <dbReference type="SAM" id="MobiDB-lite"/>
    </source>
</evidence>
<dbReference type="SUPFAM" id="SSF52200">
    <property type="entry name" value="Toll/Interleukin receptor TIR domain"/>
    <property type="match status" value="1"/>
</dbReference>